<dbReference type="InterPro" id="IPR020603">
    <property type="entry name" value="MraZ_dom"/>
</dbReference>
<dbReference type="Proteomes" id="UP001232750">
    <property type="component" value="Unassembled WGS sequence"/>
</dbReference>
<evidence type="ECO:0000256" key="1">
    <source>
        <dbReference type="ARBA" id="ARBA00013860"/>
    </source>
</evidence>
<sequence>MADVVDTAEGTKTTRIVDLNGEYRFKVDAKGRMSLPAKFRKALSSDLVVTRNPKDECLYVFEPEAFNNWVIKALEDKFGKFDSTNDLHVRLRRKLKSRAKDVEVDGSGRIMLPSEARAATGIDKDVAVVGNTGYFEIWDAKRYEMQDDDTDLSLLFG</sequence>
<dbReference type="EMBL" id="JASJEU010000015">
    <property type="protein sequence ID" value="MDJ1650870.1"/>
    <property type="molecule type" value="Genomic_DNA"/>
</dbReference>
<comment type="caution">
    <text evidence="9">The sequence shown here is derived from an EMBL/GenBank/DDBJ whole genome shotgun (WGS) entry which is preliminary data.</text>
</comment>
<evidence type="ECO:0000313" key="9">
    <source>
        <dbReference type="EMBL" id="MDJ1650870.1"/>
    </source>
</evidence>
<evidence type="ECO:0000256" key="7">
    <source>
        <dbReference type="HAMAP-Rule" id="MF_01008"/>
    </source>
</evidence>
<evidence type="ECO:0000256" key="2">
    <source>
        <dbReference type="ARBA" id="ARBA00022490"/>
    </source>
</evidence>
<dbReference type="PANTHER" id="PTHR34701:SF1">
    <property type="entry name" value="TRANSCRIPTIONAL REGULATOR MRAZ"/>
    <property type="match status" value="1"/>
</dbReference>
<keyword evidence="2 7" id="KW-0963">Cytoplasm</keyword>
<dbReference type="Pfam" id="PF02381">
    <property type="entry name" value="MraZ"/>
    <property type="match status" value="2"/>
</dbReference>
<dbReference type="PANTHER" id="PTHR34701">
    <property type="entry name" value="TRANSCRIPTIONAL REGULATOR MRAZ"/>
    <property type="match status" value="1"/>
</dbReference>
<proteinExistence type="inferred from homology"/>
<keyword evidence="6 7" id="KW-0804">Transcription</keyword>
<dbReference type="InterPro" id="IPR003444">
    <property type="entry name" value="MraZ"/>
</dbReference>
<dbReference type="InterPro" id="IPR035644">
    <property type="entry name" value="MraZ_C"/>
</dbReference>
<dbReference type="InterPro" id="IPR035642">
    <property type="entry name" value="MraZ_N"/>
</dbReference>
<evidence type="ECO:0000256" key="4">
    <source>
        <dbReference type="ARBA" id="ARBA00023015"/>
    </source>
</evidence>
<dbReference type="HAMAP" id="MF_01008">
    <property type="entry name" value="MraZ"/>
    <property type="match status" value="1"/>
</dbReference>
<dbReference type="CDD" id="cd16321">
    <property type="entry name" value="MraZ_C"/>
    <property type="match status" value="1"/>
</dbReference>
<keyword evidence="5 7" id="KW-0238">DNA-binding</keyword>
<protein>
    <recommendedName>
        <fullName evidence="1 7">Transcriptional regulator MraZ</fullName>
    </recommendedName>
</protein>
<evidence type="ECO:0000259" key="8">
    <source>
        <dbReference type="PROSITE" id="PS51740"/>
    </source>
</evidence>
<dbReference type="InterPro" id="IPR038619">
    <property type="entry name" value="MraZ_sf"/>
</dbReference>
<organism evidence="9 10">
    <name type="scientific">Gordonibacter faecis</name>
    <dbReference type="NCBI Taxonomy" id="3047475"/>
    <lineage>
        <taxon>Bacteria</taxon>
        <taxon>Bacillati</taxon>
        <taxon>Actinomycetota</taxon>
        <taxon>Coriobacteriia</taxon>
        <taxon>Eggerthellales</taxon>
        <taxon>Eggerthellaceae</taxon>
        <taxon>Gordonibacter</taxon>
    </lineage>
</organism>
<comment type="subunit">
    <text evidence="7">Forms oligomers.</text>
</comment>
<dbReference type="CDD" id="cd16320">
    <property type="entry name" value="MraZ_N"/>
    <property type="match status" value="1"/>
</dbReference>
<comment type="similarity">
    <text evidence="7">Belongs to the MraZ family.</text>
</comment>
<dbReference type="Gene3D" id="3.40.1550.20">
    <property type="entry name" value="Transcriptional regulator MraZ domain"/>
    <property type="match status" value="1"/>
</dbReference>
<feature type="domain" description="SpoVT-AbrB" evidence="8">
    <location>
        <begin position="22"/>
        <end position="65"/>
    </location>
</feature>
<feature type="domain" description="SpoVT-AbrB" evidence="8">
    <location>
        <begin position="99"/>
        <end position="142"/>
    </location>
</feature>
<evidence type="ECO:0000256" key="3">
    <source>
        <dbReference type="ARBA" id="ARBA00022737"/>
    </source>
</evidence>
<reference evidence="9 10" key="1">
    <citation type="submission" date="2023-05" db="EMBL/GenBank/DDBJ databases">
        <title>Gordonibacter KGMB12511T sp. nov., isolated from faeces of healthy Korean.</title>
        <authorList>
            <person name="Kim H.S."/>
            <person name="Kim J.-S."/>
            <person name="Suh M.K."/>
            <person name="Eom M.K."/>
            <person name="Do H.E."/>
            <person name="Lee J.-S."/>
        </authorList>
    </citation>
    <scope>NUCLEOTIDE SEQUENCE [LARGE SCALE GENOMIC DNA]</scope>
    <source>
        <strain evidence="9 10">KGMB12511</strain>
    </source>
</reference>
<keyword evidence="4 7" id="KW-0805">Transcription regulation</keyword>
<keyword evidence="3" id="KW-0677">Repeat</keyword>
<dbReference type="SUPFAM" id="SSF89447">
    <property type="entry name" value="AbrB/MazE/MraZ-like"/>
    <property type="match status" value="1"/>
</dbReference>
<accession>A0ABT7DRR4</accession>
<evidence type="ECO:0000313" key="10">
    <source>
        <dbReference type="Proteomes" id="UP001232750"/>
    </source>
</evidence>
<dbReference type="InterPro" id="IPR007159">
    <property type="entry name" value="SpoVT-AbrB_dom"/>
</dbReference>
<evidence type="ECO:0000256" key="6">
    <source>
        <dbReference type="ARBA" id="ARBA00023163"/>
    </source>
</evidence>
<evidence type="ECO:0000256" key="5">
    <source>
        <dbReference type="ARBA" id="ARBA00023125"/>
    </source>
</evidence>
<dbReference type="RefSeq" id="WP_283832213.1">
    <property type="nucleotide sequence ID" value="NZ_JASJEU010000015.1"/>
</dbReference>
<dbReference type="InterPro" id="IPR037914">
    <property type="entry name" value="SpoVT-AbrB_sf"/>
</dbReference>
<dbReference type="PROSITE" id="PS51740">
    <property type="entry name" value="SPOVT_ABRB"/>
    <property type="match status" value="2"/>
</dbReference>
<comment type="subcellular location">
    <subcellularLocation>
        <location evidence="7">Cytoplasm</location>
        <location evidence="7">Nucleoid</location>
    </subcellularLocation>
</comment>
<gene>
    <name evidence="7" type="primary">mraZ</name>
    <name evidence="9" type="ORF">QNJ86_08660</name>
</gene>
<keyword evidence="10" id="KW-1185">Reference proteome</keyword>
<name>A0ABT7DRR4_9ACTN</name>